<feature type="transmembrane region" description="Helical" evidence="2">
    <location>
        <begin position="28"/>
        <end position="47"/>
    </location>
</feature>
<protein>
    <submittedName>
        <fullName evidence="3">Uncharacterized protein</fullName>
    </submittedName>
</protein>
<dbReference type="Proteomes" id="UP000272942">
    <property type="component" value="Unassembled WGS sequence"/>
</dbReference>
<keyword evidence="2" id="KW-0812">Transmembrane</keyword>
<keyword evidence="4" id="KW-1185">Reference proteome</keyword>
<dbReference type="AlphaFoldDB" id="A0A3P8GJ94"/>
<evidence type="ECO:0000313" key="3">
    <source>
        <dbReference type="EMBL" id="VDP66835.1"/>
    </source>
</evidence>
<proteinExistence type="predicted"/>
<evidence type="ECO:0000256" key="2">
    <source>
        <dbReference type="SAM" id="Phobius"/>
    </source>
</evidence>
<feature type="compositionally biased region" description="Acidic residues" evidence="1">
    <location>
        <begin position="166"/>
        <end position="178"/>
    </location>
</feature>
<evidence type="ECO:0000313" key="4">
    <source>
        <dbReference type="Proteomes" id="UP000272942"/>
    </source>
</evidence>
<feature type="region of interest" description="Disordered" evidence="1">
    <location>
        <begin position="129"/>
        <end position="178"/>
    </location>
</feature>
<sequence length="192" mass="20753">MRDIHLAQYPDSSVILGHLAPVHRSTAVGFYFSAVCLLIACLLACPLRWLSKREFAATEARNSVSNIPPDFTGPGYHGACDFTGPIQAGDGEWLAVDPSQGLTNYAACLSDAISRNSDQPDYHLEQQYPQLLPSGQNPPQNASPTDGLGSPSAVLTVPEESGLEPVVEEEEEEDYEDEDVVNVAGAREYISF</sequence>
<name>A0A3P8GJ94_9TREM</name>
<gene>
    <name evidence="3" type="ORF">ECPE_LOCUS2570</name>
</gene>
<dbReference type="EMBL" id="UZAN01039704">
    <property type="protein sequence ID" value="VDP66835.1"/>
    <property type="molecule type" value="Genomic_DNA"/>
</dbReference>
<evidence type="ECO:0000256" key="1">
    <source>
        <dbReference type="SAM" id="MobiDB-lite"/>
    </source>
</evidence>
<organism evidence="3 4">
    <name type="scientific">Echinostoma caproni</name>
    <dbReference type="NCBI Taxonomy" id="27848"/>
    <lineage>
        <taxon>Eukaryota</taxon>
        <taxon>Metazoa</taxon>
        <taxon>Spiralia</taxon>
        <taxon>Lophotrochozoa</taxon>
        <taxon>Platyhelminthes</taxon>
        <taxon>Trematoda</taxon>
        <taxon>Digenea</taxon>
        <taxon>Plagiorchiida</taxon>
        <taxon>Echinostomata</taxon>
        <taxon>Echinostomatoidea</taxon>
        <taxon>Echinostomatidae</taxon>
        <taxon>Echinostoma</taxon>
    </lineage>
</organism>
<accession>A0A3P8GJ94</accession>
<keyword evidence="2" id="KW-1133">Transmembrane helix</keyword>
<reference evidence="3 4" key="1">
    <citation type="submission" date="2018-11" db="EMBL/GenBank/DDBJ databases">
        <authorList>
            <consortium name="Pathogen Informatics"/>
        </authorList>
    </citation>
    <scope>NUCLEOTIDE SEQUENCE [LARGE SCALE GENOMIC DNA]</scope>
    <source>
        <strain evidence="3 4">Egypt</strain>
    </source>
</reference>
<keyword evidence="2" id="KW-0472">Membrane</keyword>
<feature type="compositionally biased region" description="Polar residues" evidence="1">
    <location>
        <begin position="129"/>
        <end position="144"/>
    </location>
</feature>